<dbReference type="Proteomes" id="UP000463949">
    <property type="component" value="Chromosome"/>
</dbReference>
<dbReference type="OrthoDB" id="7469010at2"/>
<dbReference type="AlphaFoldDB" id="A0A857GND2"/>
<dbReference type="RefSeq" id="WP_159342373.1">
    <property type="nucleotide sequence ID" value="NZ_CP024621.1"/>
</dbReference>
<protein>
    <submittedName>
        <fullName evidence="1">Uncharacterized protein</fullName>
    </submittedName>
</protein>
<gene>
    <name evidence="1" type="ORF">CTT34_10365</name>
</gene>
<proteinExistence type="predicted"/>
<reference evidence="1 2" key="1">
    <citation type="submission" date="2017-10" db="EMBL/GenBank/DDBJ databases">
        <title>Coral associated bacteria.</title>
        <authorList>
            <person name="Wang X."/>
        </authorList>
    </citation>
    <scope>NUCLEOTIDE SEQUENCE [LARGE SCALE GENOMIC DNA]</scope>
    <source>
        <strain evidence="1 2">SCSIO 43005</strain>
    </source>
</reference>
<evidence type="ECO:0000313" key="1">
    <source>
        <dbReference type="EMBL" id="QHD50064.1"/>
    </source>
</evidence>
<accession>A0A857GND2</accession>
<organism evidence="1 2">
    <name type="scientific">Vreelandella aquamarina</name>
    <dbReference type="NCBI Taxonomy" id="77097"/>
    <lineage>
        <taxon>Bacteria</taxon>
        <taxon>Pseudomonadati</taxon>
        <taxon>Pseudomonadota</taxon>
        <taxon>Gammaproteobacteria</taxon>
        <taxon>Oceanospirillales</taxon>
        <taxon>Halomonadaceae</taxon>
        <taxon>Vreelandella</taxon>
    </lineage>
</organism>
<name>A0A857GND2_9GAMM</name>
<dbReference type="KEGG" id="hmd:CTT34_10365"/>
<dbReference type="EMBL" id="CP024621">
    <property type="protein sequence ID" value="QHD50064.1"/>
    <property type="molecule type" value="Genomic_DNA"/>
</dbReference>
<sequence length="193" mass="21100">MQEWPGEIIPSSMSWNIVSNNFAFTSPFTNSQQIVGHPGGYWECSIDLPLLDQQQARLMSSFIHSLHGMMGTFRLYPWNRRPAPAAGIGVVDGGSQAGGQLIARDWTPSKTVLRRGDYITVNGQLLEVLEDVESNAQGQAVILIAPWLRVPPADGTAINYQNPYAVMRLTEDGAESSYQGIIGSASLSCREAF</sequence>
<evidence type="ECO:0000313" key="2">
    <source>
        <dbReference type="Proteomes" id="UP000463949"/>
    </source>
</evidence>